<dbReference type="Proteomes" id="UP000615026">
    <property type="component" value="Unassembled WGS sequence"/>
</dbReference>
<comment type="caution">
    <text evidence="1">The sequence shown here is derived from an EMBL/GenBank/DDBJ whole genome shotgun (WGS) entry which is preliminary data.</text>
</comment>
<evidence type="ECO:0000313" key="1">
    <source>
        <dbReference type="EMBL" id="MBE9065617.1"/>
    </source>
</evidence>
<accession>A0A928WYF1</accession>
<protein>
    <submittedName>
        <fullName evidence="1">Uncharacterized protein</fullName>
    </submittedName>
</protein>
<organism evidence="1 2">
    <name type="scientific">Leptolyngbya cf. ectocarpi LEGE 11479</name>
    <dbReference type="NCBI Taxonomy" id="1828722"/>
    <lineage>
        <taxon>Bacteria</taxon>
        <taxon>Bacillati</taxon>
        <taxon>Cyanobacteriota</taxon>
        <taxon>Cyanophyceae</taxon>
        <taxon>Leptolyngbyales</taxon>
        <taxon>Leptolyngbyaceae</taxon>
        <taxon>Leptolyngbya group</taxon>
        <taxon>Leptolyngbya</taxon>
    </lineage>
</organism>
<dbReference type="AlphaFoldDB" id="A0A928WYF1"/>
<dbReference type="RefSeq" id="WP_193990712.1">
    <property type="nucleotide sequence ID" value="NZ_JADEXP010000013.1"/>
</dbReference>
<reference evidence="1" key="1">
    <citation type="submission" date="2020-10" db="EMBL/GenBank/DDBJ databases">
        <authorList>
            <person name="Castelo-Branco R."/>
            <person name="Eusebio N."/>
            <person name="Adriana R."/>
            <person name="Vieira A."/>
            <person name="Brugerolle De Fraissinette N."/>
            <person name="Rezende De Castro R."/>
            <person name="Schneider M.P."/>
            <person name="Vasconcelos V."/>
            <person name="Leao P.N."/>
        </authorList>
    </citation>
    <scope>NUCLEOTIDE SEQUENCE</scope>
    <source>
        <strain evidence="1">LEGE 11479</strain>
    </source>
</reference>
<keyword evidence="2" id="KW-1185">Reference proteome</keyword>
<name>A0A928WYF1_LEPEC</name>
<proteinExistence type="predicted"/>
<dbReference type="EMBL" id="JADEXP010000013">
    <property type="protein sequence ID" value="MBE9065617.1"/>
    <property type="molecule type" value="Genomic_DNA"/>
</dbReference>
<gene>
    <name evidence="1" type="ORF">IQ260_03015</name>
</gene>
<sequence length="56" mass="5962">MHTAHQLVASVGRVSGVVVLLALPSRAAKFLGAERQLLSAAYFVGYQSQIAESSQF</sequence>
<evidence type="ECO:0000313" key="2">
    <source>
        <dbReference type="Proteomes" id="UP000615026"/>
    </source>
</evidence>